<feature type="binding site" evidence="8">
    <location>
        <begin position="302"/>
        <end position="303"/>
    </location>
    <ligand>
        <name>L-histidine</name>
        <dbReference type="ChEBI" id="CHEBI:57595"/>
    </ligand>
</feature>
<proteinExistence type="inferred from homology"/>
<accession>A0A1G2KM24</accession>
<comment type="caution">
    <text evidence="10">The sequence shown here is derived from an EMBL/GenBank/DDBJ whole genome shotgun (WGS) entry which is preliminary data.</text>
</comment>
<dbReference type="EMBL" id="MHQI01000013">
    <property type="protein sequence ID" value="OHA00490.1"/>
    <property type="molecule type" value="Genomic_DNA"/>
</dbReference>
<sequence length="462" mass="51914">MQKKKQLQVKSYKLQAKRIKPELAGGFRDYGPQDAIMRERLVGKLRKTFEEFGFDPMETPAVERTEVLTGGEAGSQKIIFNVKGSQEKPLDKTRGKQSDLSLRFDLTVPLVRFMAVNPDIPKPFRRYQIGAAWRGESPQAGRYREFLQADIDIVGVSSMDADSEIISVVYQGFKNMGINRFVIKINNRKVLNGLPSYAGFPEKKLPEFLRVIDKKDKIGADAVKKEIVKTFKKQVAEKIEQFLAISGDTREKLLQARDLLKGSGSTEEGIKELAEIVRNIKAAGIEQKNWEIDFSVVRGLNYYTGPIFETVLLDAAGLGSVCSGGRYDELTIPYTGEKLPTVGVSFGVDRLFAALDELKLLKKKATTTKVLILTLAPELKQEYFAFAKTLRDANINTALYVGDDRAFQAQLAYAVKKEIPYVVIYGDAEQKKGVVTIKNLERREQKEIPKAELLAQARNLFR</sequence>
<dbReference type="InterPro" id="IPR041715">
    <property type="entry name" value="HisRS-like_core"/>
</dbReference>
<dbReference type="GO" id="GO:0004821">
    <property type="term" value="F:histidine-tRNA ligase activity"/>
    <property type="evidence" value="ECO:0007669"/>
    <property type="project" value="UniProtKB-UniRule"/>
</dbReference>
<evidence type="ECO:0000256" key="6">
    <source>
        <dbReference type="ARBA" id="ARBA00047639"/>
    </source>
</evidence>
<dbReference type="STRING" id="1802270.A3C07_01385"/>
<feature type="binding site" evidence="8">
    <location>
        <position position="134"/>
    </location>
    <ligand>
        <name>L-histidine</name>
        <dbReference type="ChEBI" id="CHEBI:57595"/>
    </ligand>
</feature>
<dbReference type="NCBIfam" id="TIGR00442">
    <property type="entry name" value="hisS"/>
    <property type="match status" value="1"/>
</dbReference>
<dbReference type="GO" id="GO:0005737">
    <property type="term" value="C:cytoplasm"/>
    <property type="evidence" value="ECO:0007669"/>
    <property type="project" value="UniProtKB-SubCell"/>
</dbReference>
<evidence type="ECO:0000256" key="1">
    <source>
        <dbReference type="ARBA" id="ARBA00008226"/>
    </source>
</evidence>
<comment type="similarity">
    <text evidence="1 7">Belongs to the class-II aminoacyl-tRNA synthetase family.</text>
</comment>
<dbReference type="InterPro" id="IPR004516">
    <property type="entry name" value="HisRS/HisZ"/>
</dbReference>
<dbReference type="GO" id="GO:0006427">
    <property type="term" value="P:histidyl-tRNA aminoacylation"/>
    <property type="evidence" value="ECO:0007669"/>
    <property type="project" value="UniProtKB-UniRule"/>
</dbReference>
<dbReference type="GO" id="GO:0005524">
    <property type="term" value="F:ATP binding"/>
    <property type="evidence" value="ECO:0007669"/>
    <property type="project" value="UniProtKB-UniRule"/>
</dbReference>
<dbReference type="PROSITE" id="PS50862">
    <property type="entry name" value="AA_TRNA_LIGASE_II"/>
    <property type="match status" value="1"/>
</dbReference>
<evidence type="ECO:0000259" key="9">
    <source>
        <dbReference type="PROSITE" id="PS50862"/>
    </source>
</evidence>
<dbReference type="SUPFAM" id="SSF52954">
    <property type="entry name" value="Class II aaRS ABD-related"/>
    <property type="match status" value="1"/>
</dbReference>
<comment type="subunit">
    <text evidence="7">Homodimer.</text>
</comment>
<feature type="binding site" evidence="8">
    <location>
        <begin position="105"/>
        <end position="107"/>
    </location>
    <ligand>
        <name>L-histidine</name>
        <dbReference type="ChEBI" id="CHEBI:57595"/>
    </ligand>
</feature>
<evidence type="ECO:0000313" key="11">
    <source>
        <dbReference type="Proteomes" id="UP000179023"/>
    </source>
</evidence>
<keyword evidence="4 7" id="KW-0648">Protein biosynthesis</keyword>
<dbReference type="InterPro" id="IPR004154">
    <property type="entry name" value="Anticodon-bd"/>
</dbReference>
<comment type="catalytic activity">
    <reaction evidence="6 7">
        <text>tRNA(His) + L-histidine + ATP = L-histidyl-tRNA(His) + AMP + diphosphate + H(+)</text>
        <dbReference type="Rhea" id="RHEA:17313"/>
        <dbReference type="Rhea" id="RHEA-COMP:9665"/>
        <dbReference type="Rhea" id="RHEA-COMP:9689"/>
        <dbReference type="ChEBI" id="CHEBI:15378"/>
        <dbReference type="ChEBI" id="CHEBI:30616"/>
        <dbReference type="ChEBI" id="CHEBI:33019"/>
        <dbReference type="ChEBI" id="CHEBI:57595"/>
        <dbReference type="ChEBI" id="CHEBI:78442"/>
        <dbReference type="ChEBI" id="CHEBI:78527"/>
        <dbReference type="ChEBI" id="CHEBI:456215"/>
        <dbReference type="EC" id="6.1.1.21"/>
    </reaction>
</comment>
<keyword evidence="5 7" id="KW-0030">Aminoacyl-tRNA synthetase</keyword>
<evidence type="ECO:0000256" key="5">
    <source>
        <dbReference type="ARBA" id="ARBA00023146"/>
    </source>
</evidence>
<evidence type="ECO:0000313" key="10">
    <source>
        <dbReference type="EMBL" id="OHA00490.1"/>
    </source>
</evidence>
<evidence type="ECO:0000256" key="7">
    <source>
        <dbReference type="HAMAP-Rule" id="MF_00127"/>
    </source>
</evidence>
<dbReference type="HAMAP" id="MF_00127">
    <property type="entry name" value="His_tRNA_synth"/>
    <property type="match status" value="1"/>
</dbReference>
<evidence type="ECO:0000256" key="3">
    <source>
        <dbReference type="ARBA" id="ARBA00022840"/>
    </source>
</evidence>
<feature type="binding site" evidence="8">
    <location>
        <position position="298"/>
    </location>
    <ligand>
        <name>L-histidine</name>
        <dbReference type="ChEBI" id="CHEBI:57595"/>
    </ligand>
</feature>
<dbReference type="PIRSF" id="PIRSF001549">
    <property type="entry name" value="His-tRNA_synth"/>
    <property type="match status" value="1"/>
</dbReference>
<feature type="binding site" evidence="8">
    <location>
        <position position="148"/>
    </location>
    <ligand>
        <name>L-histidine</name>
        <dbReference type="ChEBI" id="CHEBI:57595"/>
    </ligand>
</feature>
<dbReference type="AlphaFoldDB" id="A0A1G2KM24"/>
<evidence type="ECO:0000256" key="2">
    <source>
        <dbReference type="ARBA" id="ARBA00022741"/>
    </source>
</evidence>
<keyword evidence="7" id="KW-0963">Cytoplasm</keyword>
<feature type="binding site" evidence="8">
    <location>
        <position position="152"/>
    </location>
    <ligand>
        <name>L-histidine</name>
        <dbReference type="ChEBI" id="CHEBI:57595"/>
    </ligand>
</feature>
<dbReference type="SUPFAM" id="SSF55681">
    <property type="entry name" value="Class II aaRS and biotin synthetases"/>
    <property type="match status" value="1"/>
</dbReference>
<dbReference type="InterPro" id="IPR015807">
    <property type="entry name" value="His-tRNA-ligase"/>
</dbReference>
<organism evidence="10 11">
    <name type="scientific">Candidatus Sungbacteria bacterium RIFCSPHIGHO2_02_FULL_47_11</name>
    <dbReference type="NCBI Taxonomy" id="1802270"/>
    <lineage>
        <taxon>Bacteria</taxon>
        <taxon>Candidatus Sungiibacteriota</taxon>
    </lineage>
</organism>
<dbReference type="Gene3D" id="3.40.50.800">
    <property type="entry name" value="Anticodon-binding domain"/>
    <property type="match status" value="1"/>
</dbReference>
<dbReference type="InterPro" id="IPR045864">
    <property type="entry name" value="aa-tRNA-synth_II/BPL/LPL"/>
</dbReference>
<dbReference type="Pfam" id="PF13393">
    <property type="entry name" value="tRNA-synt_His"/>
    <property type="match status" value="1"/>
</dbReference>
<keyword evidence="2 7" id="KW-0547">Nucleotide-binding</keyword>
<protein>
    <recommendedName>
        <fullName evidence="7">Histidine--tRNA ligase</fullName>
        <ecNumber evidence="7">6.1.1.21</ecNumber>
    </recommendedName>
    <alternativeName>
        <fullName evidence="7">Histidyl-tRNA synthetase</fullName>
        <shortName evidence="7">HisRS</shortName>
    </alternativeName>
</protein>
<name>A0A1G2KM24_9BACT</name>
<dbReference type="PANTHER" id="PTHR11476">
    <property type="entry name" value="HISTIDYL-TRNA SYNTHETASE"/>
    <property type="match status" value="1"/>
</dbReference>
<keyword evidence="7 10" id="KW-0436">Ligase</keyword>
<dbReference type="InterPro" id="IPR036621">
    <property type="entry name" value="Anticodon-bd_dom_sf"/>
</dbReference>
<evidence type="ECO:0000256" key="8">
    <source>
        <dbReference type="PIRSR" id="PIRSR001549-1"/>
    </source>
</evidence>
<feature type="domain" description="Aminoacyl-transfer RNA synthetases class-II family profile" evidence="9">
    <location>
        <begin position="37"/>
        <end position="377"/>
    </location>
</feature>
<dbReference type="InterPro" id="IPR006195">
    <property type="entry name" value="aa-tRNA-synth_II"/>
</dbReference>
<reference evidence="10 11" key="1">
    <citation type="journal article" date="2016" name="Nat. Commun.">
        <title>Thousands of microbial genomes shed light on interconnected biogeochemical processes in an aquifer system.</title>
        <authorList>
            <person name="Anantharaman K."/>
            <person name="Brown C.T."/>
            <person name="Hug L.A."/>
            <person name="Sharon I."/>
            <person name="Castelle C.J."/>
            <person name="Probst A.J."/>
            <person name="Thomas B.C."/>
            <person name="Singh A."/>
            <person name="Wilkins M.J."/>
            <person name="Karaoz U."/>
            <person name="Brodie E.L."/>
            <person name="Williams K.H."/>
            <person name="Hubbard S.S."/>
            <person name="Banfield J.F."/>
        </authorList>
    </citation>
    <scope>NUCLEOTIDE SEQUENCE [LARGE SCALE GENOMIC DNA]</scope>
</reference>
<comment type="subcellular location">
    <subcellularLocation>
        <location evidence="7">Cytoplasm</location>
    </subcellularLocation>
</comment>
<dbReference type="EC" id="6.1.1.21" evidence="7"/>
<keyword evidence="3 7" id="KW-0067">ATP-binding</keyword>
<dbReference type="CDD" id="cd00773">
    <property type="entry name" value="HisRS-like_core"/>
    <property type="match status" value="1"/>
</dbReference>
<dbReference type="PANTHER" id="PTHR11476:SF7">
    <property type="entry name" value="HISTIDINE--TRNA LIGASE"/>
    <property type="match status" value="1"/>
</dbReference>
<evidence type="ECO:0000256" key="4">
    <source>
        <dbReference type="ARBA" id="ARBA00022917"/>
    </source>
</evidence>
<gene>
    <name evidence="7" type="primary">hisS</name>
    <name evidence="10" type="ORF">A3C07_01385</name>
</gene>
<dbReference type="Proteomes" id="UP000179023">
    <property type="component" value="Unassembled WGS sequence"/>
</dbReference>
<dbReference type="Gene3D" id="3.30.930.10">
    <property type="entry name" value="Bira Bifunctional Protein, Domain 2"/>
    <property type="match status" value="1"/>
</dbReference>
<dbReference type="Pfam" id="PF03129">
    <property type="entry name" value="HGTP_anticodon"/>
    <property type="match status" value="1"/>
</dbReference>